<evidence type="ECO:0000256" key="1">
    <source>
        <dbReference type="ARBA" id="ARBA00023015"/>
    </source>
</evidence>
<keyword evidence="3" id="KW-0804">Transcription</keyword>
<dbReference type="OrthoDB" id="9807558at2"/>
<dbReference type="Pfam" id="PF09339">
    <property type="entry name" value="HTH_IclR"/>
    <property type="match status" value="1"/>
</dbReference>
<organism evidence="7 8">
    <name type="scientific">Martelella lutilitoris</name>
    <dbReference type="NCBI Taxonomy" id="2583532"/>
    <lineage>
        <taxon>Bacteria</taxon>
        <taxon>Pseudomonadati</taxon>
        <taxon>Pseudomonadota</taxon>
        <taxon>Alphaproteobacteria</taxon>
        <taxon>Hyphomicrobiales</taxon>
        <taxon>Aurantimonadaceae</taxon>
        <taxon>Martelella</taxon>
    </lineage>
</organism>
<dbReference type="SUPFAM" id="SSF55781">
    <property type="entry name" value="GAF domain-like"/>
    <property type="match status" value="1"/>
</dbReference>
<dbReference type="GO" id="GO:0003700">
    <property type="term" value="F:DNA-binding transcription factor activity"/>
    <property type="evidence" value="ECO:0007669"/>
    <property type="project" value="TreeGrafter"/>
</dbReference>
<comment type="caution">
    <text evidence="7">The sequence shown here is derived from an EMBL/GenBank/DDBJ whole genome shotgun (WGS) entry which is preliminary data.</text>
</comment>
<evidence type="ECO:0000259" key="6">
    <source>
        <dbReference type="PROSITE" id="PS51078"/>
    </source>
</evidence>
<dbReference type="Gene3D" id="3.30.450.40">
    <property type="match status" value="1"/>
</dbReference>
<protein>
    <submittedName>
        <fullName evidence="7">IclR family transcriptional regulator</fullName>
    </submittedName>
</protein>
<dbReference type="PANTHER" id="PTHR30136">
    <property type="entry name" value="HELIX-TURN-HELIX TRANSCRIPTIONAL REGULATOR, ICLR FAMILY"/>
    <property type="match status" value="1"/>
</dbReference>
<evidence type="ECO:0000313" key="8">
    <source>
        <dbReference type="Proteomes" id="UP000307874"/>
    </source>
</evidence>
<dbReference type="InterPro" id="IPR014757">
    <property type="entry name" value="Tscrpt_reg_IclR_C"/>
</dbReference>
<dbReference type="AlphaFoldDB" id="A0A5C4JT27"/>
<keyword evidence="1" id="KW-0805">Transcription regulation</keyword>
<accession>A0A5C4JT27</accession>
<dbReference type="InterPro" id="IPR005471">
    <property type="entry name" value="Tscrpt_reg_IclR_N"/>
</dbReference>
<dbReference type="GO" id="GO:0003677">
    <property type="term" value="F:DNA binding"/>
    <property type="evidence" value="ECO:0007669"/>
    <property type="project" value="UniProtKB-KW"/>
</dbReference>
<evidence type="ECO:0000256" key="2">
    <source>
        <dbReference type="ARBA" id="ARBA00023125"/>
    </source>
</evidence>
<dbReference type="SMART" id="SM00346">
    <property type="entry name" value="HTH_ICLR"/>
    <property type="match status" value="1"/>
</dbReference>
<evidence type="ECO:0000313" key="7">
    <source>
        <dbReference type="EMBL" id="TNB48615.1"/>
    </source>
</evidence>
<dbReference type="GO" id="GO:0045892">
    <property type="term" value="P:negative regulation of DNA-templated transcription"/>
    <property type="evidence" value="ECO:0007669"/>
    <property type="project" value="TreeGrafter"/>
</dbReference>
<dbReference type="Gene3D" id="1.10.10.10">
    <property type="entry name" value="Winged helix-like DNA-binding domain superfamily/Winged helix DNA-binding domain"/>
    <property type="match status" value="1"/>
</dbReference>
<dbReference type="InterPro" id="IPR029016">
    <property type="entry name" value="GAF-like_dom_sf"/>
</dbReference>
<sequence>MMMLQDAKGETSVGGMKAEPPARSRRLHLDFLLVMSPLWQHFPNISGMEPALVRRRQAPPASSSTKDYRINSGLARGLAVLKAFGPDNRPIGNAEIAARVGLSKATVSRLTFTLTELGYLNYDEEVGRYSLGPAVLTLGYDVMAQMEIRDIARPYMQSLAEYANASVYLGTADGNEIIYIEACRTKASMAIRLGVGSRIPLICTGMGRAYLAALPEKEREAQISAVSGNFGDNWPAVEAKARAQIAFAQEHGFALSDGDWIVEANSAGAVVRRPDGYPVYGINVGGLRSIVTNERLERDLGPRLLDVAREIEHVARGIL</sequence>
<dbReference type="PANTHER" id="PTHR30136:SF33">
    <property type="entry name" value="TRANSCRIPTIONAL REGULATORY PROTEIN"/>
    <property type="match status" value="1"/>
</dbReference>
<name>A0A5C4JT27_9HYPH</name>
<feature type="region of interest" description="Disordered" evidence="4">
    <location>
        <begin position="1"/>
        <end position="20"/>
    </location>
</feature>
<dbReference type="EMBL" id="VCLB01000003">
    <property type="protein sequence ID" value="TNB48615.1"/>
    <property type="molecule type" value="Genomic_DNA"/>
</dbReference>
<keyword evidence="2" id="KW-0238">DNA-binding</keyword>
<dbReference type="PROSITE" id="PS51078">
    <property type="entry name" value="ICLR_ED"/>
    <property type="match status" value="1"/>
</dbReference>
<gene>
    <name evidence="7" type="ORF">FF124_05630</name>
</gene>
<evidence type="ECO:0000259" key="5">
    <source>
        <dbReference type="PROSITE" id="PS51077"/>
    </source>
</evidence>
<dbReference type="Proteomes" id="UP000307874">
    <property type="component" value="Unassembled WGS sequence"/>
</dbReference>
<dbReference type="PROSITE" id="PS51077">
    <property type="entry name" value="HTH_ICLR"/>
    <property type="match status" value="1"/>
</dbReference>
<reference evidence="7 8" key="1">
    <citation type="submission" date="2019-05" db="EMBL/GenBank/DDBJ databases">
        <authorList>
            <person name="Lee S.D."/>
        </authorList>
    </citation>
    <scope>NUCLEOTIDE SEQUENCE [LARGE SCALE GENOMIC DNA]</scope>
    <source>
        <strain evidence="7 8">GH2-6</strain>
    </source>
</reference>
<proteinExistence type="predicted"/>
<evidence type="ECO:0000256" key="3">
    <source>
        <dbReference type="ARBA" id="ARBA00023163"/>
    </source>
</evidence>
<dbReference type="InterPro" id="IPR050707">
    <property type="entry name" value="HTH_MetabolicPath_Reg"/>
</dbReference>
<feature type="domain" description="HTH iclR-type" evidence="5">
    <location>
        <begin position="71"/>
        <end position="133"/>
    </location>
</feature>
<dbReference type="InterPro" id="IPR036388">
    <property type="entry name" value="WH-like_DNA-bd_sf"/>
</dbReference>
<evidence type="ECO:0000256" key="4">
    <source>
        <dbReference type="SAM" id="MobiDB-lite"/>
    </source>
</evidence>
<reference evidence="7 8" key="2">
    <citation type="submission" date="2019-06" db="EMBL/GenBank/DDBJ databases">
        <title>Martelella lutilitoris sp. nov., isolated from a tidal mudflat.</title>
        <authorList>
            <person name="Kim Y.-J."/>
        </authorList>
    </citation>
    <scope>NUCLEOTIDE SEQUENCE [LARGE SCALE GENOMIC DNA]</scope>
    <source>
        <strain evidence="7 8">GH2-6</strain>
    </source>
</reference>
<dbReference type="SUPFAM" id="SSF46785">
    <property type="entry name" value="Winged helix' DNA-binding domain"/>
    <property type="match status" value="1"/>
</dbReference>
<feature type="domain" description="IclR-ED" evidence="6">
    <location>
        <begin position="134"/>
        <end position="317"/>
    </location>
</feature>
<dbReference type="InterPro" id="IPR036390">
    <property type="entry name" value="WH_DNA-bd_sf"/>
</dbReference>
<dbReference type="Pfam" id="PF01614">
    <property type="entry name" value="IclR_C"/>
    <property type="match status" value="1"/>
</dbReference>
<keyword evidence="8" id="KW-1185">Reference proteome</keyword>